<sequence>MRPSDRIPSKLLESKYVRYEGDVYALSETDTGRNIVEYTLYVDTSDGGEVEESELVIYKNFSREAKERFEEALDNGTSTSRRNALPEKLGQGRFVKYDGDYYSLRVSVGDVRVWRISVTRVE</sequence>
<dbReference type="Proteomes" id="UP001596328">
    <property type="component" value="Unassembled WGS sequence"/>
</dbReference>
<evidence type="ECO:0000313" key="2">
    <source>
        <dbReference type="EMBL" id="MFC6724413.1"/>
    </source>
</evidence>
<reference evidence="2 3" key="1">
    <citation type="journal article" date="2019" name="Int. J. Syst. Evol. Microbiol.">
        <title>The Global Catalogue of Microorganisms (GCM) 10K type strain sequencing project: providing services to taxonomists for standard genome sequencing and annotation.</title>
        <authorList>
            <consortium name="The Broad Institute Genomics Platform"/>
            <consortium name="The Broad Institute Genome Sequencing Center for Infectious Disease"/>
            <person name="Wu L."/>
            <person name="Ma J."/>
        </authorList>
    </citation>
    <scope>NUCLEOTIDE SEQUENCE [LARGE SCALE GENOMIC DNA]</scope>
    <source>
        <strain evidence="2 3">NBRC 111368</strain>
    </source>
</reference>
<gene>
    <name evidence="2" type="ORF">ACFQE1_08510</name>
</gene>
<organism evidence="2 3">
    <name type="scientific">Halobium palmae</name>
    <dbReference type="NCBI Taxonomy" id="1776492"/>
    <lineage>
        <taxon>Archaea</taxon>
        <taxon>Methanobacteriati</taxon>
        <taxon>Methanobacteriota</taxon>
        <taxon>Stenosarchaea group</taxon>
        <taxon>Halobacteria</taxon>
        <taxon>Halobacteriales</taxon>
        <taxon>Haloferacaceae</taxon>
        <taxon>Halobium</taxon>
    </lineage>
</organism>
<comment type="caution">
    <text evidence="2">The sequence shown here is derived from an EMBL/GenBank/DDBJ whole genome shotgun (WGS) entry which is preliminary data.</text>
</comment>
<dbReference type="AlphaFoldDB" id="A0ABD5RZG9"/>
<proteinExistence type="predicted"/>
<dbReference type="InterPro" id="IPR058285">
    <property type="entry name" value="DUF7979"/>
</dbReference>
<evidence type="ECO:0000259" key="1">
    <source>
        <dbReference type="Pfam" id="PF25934"/>
    </source>
</evidence>
<evidence type="ECO:0000313" key="3">
    <source>
        <dbReference type="Proteomes" id="UP001596328"/>
    </source>
</evidence>
<dbReference type="Pfam" id="PF25934">
    <property type="entry name" value="DUF7979"/>
    <property type="match status" value="1"/>
</dbReference>
<accession>A0ABD5RZG9</accession>
<name>A0ABD5RZG9_9EURY</name>
<dbReference type="EMBL" id="JBHSWU010000176">
    <property type="protein sequence ID" value="MFC6724413.1"/>
    <property type="molecule type" value="Genomic_DNA"/>
</dbReference>
<keyword evidence="3" id="KW-1185">Reference proteome</keyword>
<protein>
    <recommendedName>
        <fullName evidence="1">DUF7979 domain-containing protein</fullName>
    </recommendedName>
</protein>
<feature type="domain" description="DUF7979" evidence="1">
    <location>
        <begin position="37"/>
        <end position="104"/>
    </location>
</feature>